<protein>
    <submittedName>
        <fullName evidence="3">Sporulation thiol-disulfide oxidoreductase A</fullName>
    </submittedName>
</protein>
<name>A0A1X9MHA1_9BACI</name>
<dbReference type="InterPro" id="IPR050553">
    <property type="entry name" value="Thioredoxin_ResA/DsbE_sf"/>
</dbReference>
<dbReference type="PANTHER" id="PTHR42852:SF13">
    <property type="entry name" value="PROTEIN DIPZ"/>
    <property type="match status" value="1"/>
</dbReference>
<dbReference type="Proteomes" id="UP000193006">
    <property type="component" value="Chromosome"/>
</dbReference>
<dbReference type="KEGG" id="bkw:BkAM31D_14110"/>
<proteinExistence type="predicted"/>
<dbReference type="PANTHER" id="PTHR42852">
    <property type="entry name" value="THIOL:DISULFIDE INTERCHANGE PROTEIN DSBE"/>
    <property type="match status" value="1"/>
</dbReference>
<gene>
    <name evidence="3" type="primary">stoA_2</name>
    <name evidence="3" type="ORF">BkAM31D_14110</name>
</gene>
<dbReference type="SUPFAM" id="SSF52833">
    <property type="entry name" value="Thioredoxin-like"/>
    <property type="match status" value="1"/>
</dbReference>
<dbReference type="GO" id="GO:0016491">
    <property type="term" value="F:oxidoreductase activity"/>
    <property type="evidence" value="ECO:0007669"/>
    <property type="project" value="InterPro"/>
</dbReference>
<reference evidence="3 4" key="1">
    <citation type="submission" date="2017-04" db="EMBL/GenBank/DDBJ databases">
        <title>Bacillus krulwichiae AM31D Genome sequencing and assembly.</title>
        <authorList>
            <person name="Krulwich T.A."/>
            <person name="Anastor L."/>
            <person name="Ehrlich R."/>
            <person name="Ehrlich G.D."/>
            <person name="Janto B."/>
        </authorList>
    </citation>
    <scope>NUCLEOTIDE SEQUENCE [LARGE SCALE GENOMIC DNA]</scope>
    <source>
        <strain evidence="3 4">AM31D</strain>
    </source>
</reference>
<evidence type="ECO:0000313" key="3">
    <source>
        <dbReference type="EMBL" id="ARK30881.1"/>
    </source>
</evidence>
<accession>A0A1X9MHA1</accession>
<organism evidence="3 4">
    <name type="scientific">Halalkalibacter krulwichiae</name>
    <dbReference type="NCBI Taxonomy" id="199441"/>
    <lineage>
        <taxon>Bacteria</taxon>
        <taxon>Bacillati</taxon>
        <taxon>Bacillota</taxon>
        <taxon>Bacilli</taxon>
        <taxon>Bacillales</taxon>
        <taxon>Bacillaceae</taxon>
        <taxon>Halalkalibacter</taxon>
    </lineage>
</organism>
<evidence type="ECO:0000313" key="4">
    <source>
        <dbReference type="Proteomes" id="UP000193006"/>
    </source>
</evidence>
<dbReference type="RefSeq" id="WP_306807393.1">
    <property type="nucleotide sequence ID" value="NZ_CP020814.1"/>
</dbReference>
<dbReference type="PROSITE" id="PS00194">
    <property type="entry name" value="THIOREDOXIN_1"/>
    <property type="match status" value="1"/>
</dbReference>
<dbReference type="Pfam" id="PF00578">
    <property type="entry name" value="AhpC-TSA"/>
    <property type="match status" value="1"/>
</dbReference>
<evidence type="ECO:0000256" key="1">
    <source>
        <dbReference type="ARBA" id="ARBA00023157"/>
    </source>
</evidence>
<dbReference type="EMBL" id="CP020814">
    <property type="protein sequence ID" value="ARK30881.1"/>
    <property type="molecule type" value="Genomic_DNA"/>
</dbReference>
<dbReference type="PROSITE" id="PS51352">
    <property type="entry name" value="THIOREDOXIN_2"/>
    <property type="match status" value="1"/>
</dbReference>
<sequence>MKLKNKKNFIVILFLIGLIGWGIIDQRREPSKDFITEITIEGLEVGIKQGNLAPDFELETIEGQSLKLSDFKGEKVILNLWATWCPPCRAEMPHMQDFYERYKDEGVTILAVNLTTQERNSKDVTPFVYDEFKLTFPVFLDVDGDIGAMYQAYSIPTTYMIDTQGIIQNKMIGPMSYEMIESMINDMN</sequence>
<dbReference type="InterPro" id="IPR017937">
    <property type="entry name" value="Thioredoxin_CS"/>
</dbReference>
<dbReference type="AlphaFoldDB" id="A0A1X9MHA1"/>
<dbReference type="InterPro" id="IPR036249">
    <property type="entry name" value="Thioredoxin-like_sf"/>
</dbReference>
<dbReference type="CDD" id="cd02966">
    <property type="entry name" value="TlpA_like_family"/>
    <property type="match status" value="1"/>
</dbReference>
<keyword evidence="4" id="KW-1185">Reference proteome</keyword>
<dbReference type="InterPro" id="IPR013766">
    <property type="entry name" value="Thioredoxin_domain"/>
</dbReference>
<dbReference type="InterPro" id="IPR000866">
    <property type="entry name" value="AhpC/TSA"/>
</dbReference>
<dbReference type="Gene3D" id="3.40.30.10">
    <property type="entry name" value="Glutaredoxin"/>
    <property type="match status" value="1"/>
</dbReference>
<feature type="domain" description="Thioredoxin" evidence="2">
    <location>
        <begin position="47"/>
        <end position="188"/>
    </location>
</feature>
<keyword evidence="1" id="KW-1015">Disulfide bond</keyword>
<evidence type="ECO:0000259" key="2">
    <source>
        <dbReference type="PROSITE" id="PS51352"/>
    </source>
</evidence>
<dbReference type="GO" id="GO:0016209">
    <property type="term" value="F:antioxidant activity"/>
    <property type="evidence" value="ECO:0007669"/>
    <property type="project" value="InterPro"/>
</dbReference>
<dbReference type="STRING" id="199441.BkAM31D_14110"/>